<name>A0A2M7X1V6_UNCKA</name>
<evidence type="ECO:0000313" key="3">
    <source>
        <dbReference type="Proteomes" id="UP000231195"/>
    </source>
</evidence>
<dbReference type="Proteomes" id="UP000231195">
    <property type="component" value="Unassembled WGS sequence"/>
</dbReference>
<gene>
    <name evidence="2" type="ORF">CO179_03140</name>
</gene>
<keyword evidence="1" id="KW-0812">Transmembrane</keyword>
<feature type="transmembrane region" description="Helical" evidence="1">
    <location>
        <begin position="12"/>
        <end position="29"/>
    </location>
</feature>
<dbReference type="AlphaFoldDB" id="A0A2M7X1V6"/>
<evidence type="ECO:0000313" key="2">
    <source>
        <dbReference type="EMBL" id="PJA40153.1"/>
    </source>
</evidence>
<protein>
    <submittedName>
        <fullName evidence="2">Uncharacterized protein</fullName>
    </submittedName>
</protein>
<organism evidence="2 3">
    <name type="scientific">candidate division WWE3 bacterium CG_4_9_14_3_um_filter_39_7</name>
    <dbReference type="NCBI Taxonomy" id="1975080"/>
    <lineage>
        <taxon>Bacteria</taxon>
        <taxon>Katanobacteria</taxon>
    </lineage>
</organism>
<keyword evidence="1" id="KW-1133">Transmembrane helix</keyword>
<reference evidence="3" key="1">
    <citation type="submission" date="2017-09" db="EMBL/GenBank/DDBJ databases">
        <title>Depth-based differentiation of microbial function through sediment-hosted aquifers and enrichment of novel symbionts in the deep terrestrial subsurface.</title>
        <authorList>
            <person name="Probst A.J."/>
            <person name="Ladd B."/>
            <person name="Jarett J.K."/>
            <person name="Geller-Mcgrath D.E."/>
            <person name="Sieber C.M.K."/>
            <person name="Emerson J.B."/>
            <person name="Anantharaman K."/>
            <person name="Thomas B.C."/>
            <person name="Malmstrom R."/>
            <person name="Stieglmeier M."/>
            <person name="Klingl A."/>
            <person name="Woyke T."/>
            <person name="Ryan C.M."/>
            <person name="Banfield J.F."/>
        </authorList>
    </citation>
    <scope>NUCLEOTIDE SEQUENCE [LARGE SCALE GENOMIC DNA]</scope>
</reference>
<sequence length="80" mass="9567">MAIVVLIKAMHWHGGTVIVVIRYLMLLLLRHDKIHGNRGCHLFYQQKTHPQRIVVIMYARYEGMQESIENWLNEIYVQLH</sequence>
<evidence type="ECO:0000256" key="1">
    <source>
        <dbReference type="SAM" id="Phobius"/>
    </source>
</evidence>
<accession>A0A2M7X1V6</accession>
<dbReference type="EMBL" id="PFWZ01000105">
    <property type="protein sequence ID" value="PJA40153.1"/>
    <property type="molecule type" value="Genomic_DNA"/>
</dbReference>
<keyword evidence="1" id="KW-0472">Membrane</keyword>
<proteinExistence type="predicted"/>
<comment type="caution">
    <text evidence="2">The sequence shown here is derived from an EMBL/GenBank/DDBJ whole genome shotgun (WGS) entry which is preliminary data.</text>
</comment>